<comment type="caution">
    <text evidence="1">The sequence shown here is derived from an EMBL/GenBank/DDBJ whole genome shotgun (WGS) entry which is preliminary data.</text>
</comment>
<dbReference type="Pfam" id="PF05638">
    <property type="entry name" value="T6SS_HCP"/>
    <property type="match status" value="1"/>
</dbReference>
<keyword evidence="2" id="KW-1185">Reference proteome</keyword>
<proteinExistence type="predicted"/>
<evidence type="ECO:0000313" key="2">
    <source>
        <dbReference type="Proteomes" id="UP000734343"/>
    </source>
</evidence>
<dbReference type="EMBL" id="JAFMOW010000063">
    <property type="protein sequence ID" value="MBU9856276.1"/>
    <property type="molecule type" value="Genomic_DNA"/>
</dbReference>
<organism evidence="1 2">
    <name type="scientific">Rahnella bonaserana</name>
    <dbReference type="NCBI Taxonomy" id="2816248"/>
    <lineage>
        <taxon>Bacteria</taxon>
        <taxon>Pseudomonadati</taxon>
        <taxon>Pseudomonadota</taxon>
        <taxon>Gammaproteobacteria</taxon>
        <taxon>Enterobacterales</taxon>
        <taxon>Yersiniaceae</taxon>
        <taxon>Rahnella</taxon>
    </lineage>
</organism>
<gene>
    <name evidence="1" type="primary">hcp</name>
    <name evidence="1" type="ORF">J1778_13405</name>
</gene>
<dbReference type="InterPro" id="IPR052947">
    <property type="entry name" value="T6SS_Hcp1_domain"/>
</dbReference>
<protein>
    <submittedName>
        <fullName evidence="1">Type VI secretion system tube protein Hcp</fullName>
    </submittedName>
</protein>
<evidence type="ECO:0000313" key="1">
    <source>
        <dbReference type="EMBL" id="MBU9856276.1"/>
    </source>
</evidence>
<dbReference type="NCBIfam" id="TIGR03344">
    <property type="entry name" value="VI_effect_Hcp1"/>
    <property type="match status" value="1"/>
</dbReference>
<reference evidence="1 2" key="1">
    <citation type="submission" date="2021-03" db="EMBL/GenBank/DDBJ databases">
        <title>Five novel Rahnella species.</title>
        <authorList>
            <person name="Brady C."/>
            <person name="Asselin J."/>
            <person name="Beer S."/>
            <person name="Bruberg M.B."/>
            <person name="Crampton B."/>
            <person name="Venter S."/>
            <person name="Arnold D."/>
            <person name="Denman S."/>
        </authorList>
    </citation>
    <scope>NUCLEOTIDE SEQUENCE [LARGE SCALE GENOMIC DNA]</scope>
    <source>
        <strain evidence="1 2">H11b</strain>
    </source>
</reference>
<accession>A0ABS6LW54</accession>
<sequence>MSIPAYLFLTDENNSPIIGGSLVSGRVGAIELKSFAHHLSIPCCGHTGRLTGTRVHEPINIQKEFDKVTPLLYRALTNNLVLKSATIKMYQIVDSGMEHEYFNILLENVKITAITPTLHPGGTTGTHLENIQLRYEAITWKHCDGNIIHKEKWNERATAKHCLRSVGRARNRSGGMPMEISFDNLH</sequence>
<dbReference type="Proteomes" id="UP000734343">
    <property type="component" value="Unassembled WGS sequence"/>
</dbReference>
<dbReference type="InterPro" id="IPR008514">
    <property type="entry name" value="T6SS_Hcp"/>
</dbReference>
<dbReference type="PANTHER" id="PTHR34319:SF6">
    <property type="entry name" value="MAJOR EXPORTED PROTEIN"/>
    <property type="match status" value="1"/>
</dbReference>
<name>A0ABS6LW54_9GAMM</name>
<dbReference type="PANTHER" id="PTHR34319">
    <property type="entry name" value="MAJOR EXPORTED PROTEIN"/>
    <property type="match status" value="1"/>
</dbReference>